<dbReference type="Proteomes" id="UP000215127">
    <property type="component" value="Chromosome 5"/>
</dbReference>
<sequence>MSDSSGGQEIISCGCMPCAQFSSTVGQINALLGRDHYKDIGQEAVDEHLFETMRALKRAWACLQMQRSHQPRGFFLKQALLQRQALLQVHAPPPTARPRPISTSASDAAKSMHPARAALLKRPVSSDDLDGSDAAYTAKRARVDSLIDAGRALATSGAANTDVAASNPVTLLPLQRPLLAAWETLATPLLTGEVGGTATKTRSSTNSVHQSLARQKSMQTPLGCSDHRRHFLQQKSKERPWKKRHR</sequence>
<proteinExistence type="predicted"/>
<reference evidence="2 3" key="1">
    <citation type="submission" date="2016-06" db="EMBL/GenBank/DDBJ databases">
        <authorList>
            <person name="Kjaerup R.B."/>
            <person name="Dalgaard T.S."/>
            <person name="Juul-Madsen H.R."/>
        </authorList>
    </citation>
    <scope>NUCLEOTIDE SEQUENCE [LARGE SCALE GENOMIC DNA]</scope>
</reference>
<keyword evidence="3" id="KW-1185">Reference proteome</keyword>
<feature type="region of interest" description="Disordered" evidence="1">
    <location>
        <begin position="92"/>
        <end position="114"/>
    </location>
</feature>
<feature type="region of interest" description="Disordered" evidence="1">
    <location>
        <begin position="194"/>
        <end position="246"/>
    </location>
</feature>
<organism evidence="2 3">
    <name type="scientific">Zymoseptoria tritici (strain ST99CH_3D7)</name>
    <dbReference type="NCBI Taxonomy" id="1276538"/>
    <lineage>
        <taxon>Eukaryota</taxon>
        <taxon>Fungi</taxon>
        <taxon>Dikarya</taxon>
        <taxon>Ascomycota</taxon>
        <taxon>Pezizomycotina</taxon>
        <taxon>Dothideomycetes</taxon>
        <taxon>Dothideomycetidae</taxon>
        <taxon>Mycosphaerellales</taxon>
        <taxon>Mycosphaerellaceae</taxon>
        <taxon>Zymoseptoria</taxon>
    </lineage>
</organism>
<evidence type="ECO:0000313" key="2">
    <source>
        <dbReference type="EMBL" id="SMQ51099.1"/>
    </source>
</evidence>
<accession>A0A1X7RUN7</accession>
<feature type="compositionally biased region" description="Polar residues" evidence="1">
    <location>
        <begin position="198"/>
        <end position="222"/>
    </location>
</feature>
<dbReference type="AlphaFoldDB" id="A0A1X7RUN7"/>
<evidence type="ECO:0000256" key="1">
    <source>
        <dbReference type="SAM" id="MobiDB-lite"/>
    </source>
</evidence>
<dbReference type="EMBL" id="LT853696">
    <property type="protein sequence ID" value="SMQ51099.1"/>
    <property type="molecule type" value="Genomic_DNA"/>
</dbReference>
<protein>
    <submittedName>
        <fullName evidence="2">Uncharacterized protein</fullName>
    </submittedName>
</protein>
<gene>
    <name evidence="2" type="ORF">ZT3D7_G6252</name>
</gene>
<evidence type="ECO:0000313" key="3">
    <source>
        <dbReference type="Proteomes" id="UP000215127"/>
    </source>
</evidence>
<name>A0A1X7RUN7_ZYMT9</name>